<keyword evidence="3" id="KW-1185">Reference proteome</keyword>
<proteinExistence type="predicted"/>
<keyword evidence="1" id="KW-0472">Membrane</keyword>
<sequence length="109" mass="12414">MEAAVSVYKALIKFSQVSSVTVSVQSKSRLVVRASLTQRDLERAEKVKFAKSFFVSLCSLRGGQCSVDLETPPEETNNEYIVYIYLFISLYILRLVFVFKIILLLVVRL</sequence>
<gene>
    <name evidence="2" type="ORF">DPMN_129845</name>
</gene>
<reference evidence="2" key="2">
    <citation type="submission" date="2020-11" db="EMBL/GenBank/DDBJ databases">
        <authorList>
            <person name="McCartney M.A."/>
            <person name="Auch B."/>
            <person name="Kono T."/>
            <person name="Mallez S."/>
            <person name="Becker A."/>
            <person name="Gohl D.M."/>
            <person name="Silverstein K.A.T."/>
            <person name="Koren S."/>
            <person name="Bechman K.B."/>
            <person name="Herman A."/>
            <person name="Abrahante J.E."/>
            <person name="Garbe J."/>
        </authorList>
    </citation>
    <scope>NUCLEOTIDE SEQUENCE</scope>
    <source>
        <strain evidence="2">Duluth1</strain>
        <tissue evidence="2">Whole animal</tissue>
    </source>
</reference>
<name>A0A9D4JYM5_DREPO</name>
<evidence type="ECO:0000313" key="3">
    <source>
        <dbReference type="Proteomes" id="UP000828390"/>
    </source>
</evidence>
<comment type="caution">
    <text evidence="2">The sequence shown here is derived from an EMBL/GenBank/DDBJ whole genome shotgun (WGS) entry which is preliminary data.</text>
</comment>
<organism evidence="2 3">
    <name type="scientific">Dreissena polymorpha</name>
    <name type="common">Zebra mussel</name>
    <name type="synonym">Mytilus polymorpha</name>
    <dbReference type="NCBI Taxonomy" id="45954"/>
    <lineage>
        <taxon>Eukaryota</taxon>
        <taxon>Metazoa</taxon>
        <taxon>Spiralia</taxon>
        <taxon>Lophotrochozoa</taxon>
        <taxon>Mollusca</taxon>
        <taxon>Bivalvia</taxon>
        <taxon>Autobranchia</taxon>
        <taxon>Heteroconchia</taxon>
        <taxon>Euheterodonta</taxon>
        <taxon>Imparidentia</taxon>
        <taxon>Neoheterodontei</taxon>
        <taxon>Myida</taxon>
        <taxon>Dreissenoidea</taxon>
        <taxon>Dreissenidae</taxon>
        <taxon>Dreissena</taxon>
    </lineage>
</organism>
<keyword evidence="1" id="KW-0812">Transmembrane</keyword>
<dbReference type="Proteomes" id="UP000828390">
    <property type="component" value="Unassembled WGS sequence"/>
</dbReference>
<accession>A0A9D4JYM5</accession>
<dbReference type="EMBL" id="JAIWYP010000005">
    <property type="protein sequence ID" value="KAH3827899.1"/>
    <property type="molecule type" value="Genomic_DNA"/>
</dbReference>
<evidence type="ECO:0000256" key="1">
    <source>
        <dbReference type="SAM" id="Phobius"/>
    </source>
</evidence>
<evidence type="ECO:0000313" key="2">
    <source>
        <dbReference type="EMBL" id="KAH3827899.1"/>
    </source>
</evidence>
<dbReference type="AlphaFoldDB" id="A0A9D4JYM5"/>
<reference evidence="2" key="1">
    <citation type="journal article" date="2019" name="bioRxiv">
        <title>The Genome of the Zebra Mussel, Dreissena polymorpha: A Resource for Invasive Species Research.</title>
        <authorList>
            <person name="McCartney M.A."/>
            <person name="Auch B."/>
            <person name="Kono T."/>
            <person name="Mallez S."/>
            <person name="Zhang Y."/>
            <person name="Obille A."/>
            <person name="Becker A."/>
            <person name="Abrahante J.E."/>
            <person name="Garbe J."/>
            <person name="Badalamenti J.P."/>
            <person name="Herman A."/>
            <person name="Mangelson H."/>
            <person name="Liachko I."/>
            <person name="Sullivan S."/>
            <person name="Sone E.D."/>
            <person name="Koren S."/>
            <person name="Silverstein K.A.T."/>
            <person name="Beckman K.B."/>
            <person name="Gohl D.M."/>
        </authorList>
    </citation>
    <scope>NUCLEOTIDE SEQUENCE</scope>
    <source>
        <strain evidence="2">Duluth1</strain>
        <tissue evidence="2">Whole animal</tissue>
    </source>
</reference>
<protein>
    <submittedName>
        <fullName evidence="2">Uncharacterized protein</fullName>
    </submittedName>
</protein>
<keyword evidence="1" id="KW-1133">Transmembrane helix</keyword>
<feature type="transmembrane region" description="Helical" evidence="1">
    <location>
        <begin position="80"/>
        <end position="107"/>
    </location>
</feature>